<dbReference type="RefSeq" id="WP_264777517.1">
    <property type="nucleotide sequence ID" value="NZ_AP026561.1"/>
</dbReference>
<sequence length="370" mass="40800">MTHPDPTLSPGVTFALPPNPAGTALPGPAFFLFGAGARRKLVYRDGVLEDALTGETLRRWDVWRAEIDAAGGAVRLETPRGPVHLVEDEEGVWLDGAGGREALTLGPVRLPRFDGHPFAPLLRALHRELLVNVVGGAPLPNLFVYRRPWYRDAAMVAMALDRTGNLGLLEGWIQSLREVYDRNNAGHEESDNLGQVLYLVSLVGDARHPVVESVLREASTRREGRALTGLSDFAPHPVYQTKWLKFGLARLGLDDDFVIPGVPDAYSSLFWMAYRDEHVPHGRFGPAFAELYPYLSWAEAHFLGEAPPLHLAGRAFPLTWEARASEADYGALTRLDPGLAARRLSPTHTWHAAEMLLYLLDLPVPPGEAR</sequence>
<organism evidence="1 2">
    <name type="scientific">Deinococcus aetherius</name>
    <dbReference type="NCBI Taxonomy" id="200252"/>
    <lineage>
        <taxon>Bacteria</taxon>
        <taxon>Thermotogati</taxon>
        <taxon>Deinococcota</taxon>
        <taxon>Deinococci</taxon>
        <taxon>Deinococcales</taxon>
        <taxon>Deinococcaceae</taxon>
        <taxon>Deinococcus</taxon>
    </lineage>
</organism>
<evidence type="ECO:0000313" key="2">
    <source>
        <dbReference type="Proteomes" id="UP001064971"/>
    </source>
</evidence>
<keyword evidence="1" id="KW-0614">Plasmid</keyword>
<dbReference type="EMBL" id="AP026561">
    <property type="protein sequence ID" value="BDP43647.1"/>
    <property type="molecule type" value="Genomic_DNA"/>
</dbReference>
<protein>
    <submittedName>
        <fullName evidence="1">Uncharacterized protein</fullName>
    </submittedName>
</protein>
<name>A0ABN6RJX4_9DEIO</name>
<geneLocation type="plasmid" evidence="1 2">
    <name>pDAETH-1</name>
</geneLocation>
<dbReference type="Proteomes" id="UP001064971">
    <property type="component" value="Plasmid pDAETH-1"/>
</dbReference>
<proteinExistence type="predicted"/>
<dbReference type="SUPFAM" id="SSF48208">
    <property type="entry name" value="Six-hairpin glycosidases"/>
    <property type="match status" value="1"/>
</dbReference>
<dbReference type="InterPro" id="IPR008928">
    <property type="entry name" value="6-hairpin_glycosidase_sf"/>
</dbReference>
<reference evidence="1" key="1">
    <citation type="submission" date="2022-07" db="EMBL/GenBank/DDBJ databases">
        <title>Complete Genome Sequence of the Radioresistant Bacterium Deinococcus aetherius ST0316, Isolated from the Air Dust collected in Lower Stratosphere above Japan.</title>
        <authorList>
            <person name="Satoh K."/>
            <person name="Hagiwara K."/>
            <person name="Katsumata K."/>
            <person name="Kubo A."/>
            <person name="Yokobori S."/>
            <person name="Yamagishi A."/>
            <person name="Oono Y."/>
            <person name="Narumi I."/>
        </authorList>
    </citation>
    <scope>NUCLEOTIDE SEQUENCE</scope>
    <source>
        <strain evidence="1">ST0316</strain>
        <plasmid evidence="1">pDAETH-1</plasmid>
    </source>
</reference>
<accession>A0ABN6RJX4</accession>
<evidence type="ECO:0000313" key="1">
    <source>
        <dbReference type="EMBL" id="BDP43647.1"/>
    </source>
</evidence>
<keyword evidence="2" id="KW-1185">Reference proteome</keyword>
<gene>
    <name evidence="1" type="ORF">DAETH_36160</name>
</gene>